<comment type="subcellular location">
    <subcellularLocation>
        <location evidence="1">Cell membrane</location>
        <topology evidence="1">Multi-pass membrane protein</topology>
    </subcellularLocation>
</comment>
<evidence type="ECO:0000256" key="4">
    <source>
        <dbReference type="ARBA" id="ARBA00022692"/>
    </source>
</evidence>
<dbReference type="InterPro" id="IPR005524">
    <property type="entry name" value="DUF318"/>
</dbReference>
<protein>
    <submittedName>
        <fullName evidence="8">Permease</fullName>
    </submittedName>
</protein>
<feature type="transmembrane region" description="Helical" evidence="7">
    <location>
        <begin position="319"/>
        <end position="342"/>
    </location>
</feature>
<dbReference type="Proteomes" id="UP001161916">
    <property type="component" value="Unassembled WGS sequence"/>
</dbReference>
<dbReference type="PANTHER" id="PTHR34184">
    <property type="entry name" value="UPF0718 PROTEIN YCGR"/>
    <property type="match status" value="1"/>
</dbReference>
<accession>A0AA43T438</accession>
<keyword evidence="3" id="KW-1003">Cell membrane</keyword>
<feature type="transmembrane region" description="Helical" evidence="7">
    <location>
        <begin position="279"/>
        <end position="299"/>
    </location>
</feature>
<feature type="transmembrane region" description="Helical" evidence="7">
    <location>
        <begin position="222"/>
        <end position="243"/>
    </location>
</feature>
<dbReference type="EMBL" id="JAOPMH010000003">
    <property type="protein sequence ID" value="MDH7889807.1"/>
    <property type="molecule type" value="Genomic_DNA"/>
</dbReference>
<organism evidence="8 9">
    <name type="scientific">Bifidobacterium catenulatum subsp. kashiwanohense</name>
    <dbReference type="NCBI Taxonomy" id="630129"/>
    <lineage>
        <taxon>Bacteria</taxon>
        <taxon>Bacillati</taxon>
        <taxon>Actinomycetota</taxon>
        <taxon>Actinomycetes</taxon>
        <taxon>Bifidobacteriales</taxon>
        <taxon>Bifidobacteriaceae</taxon>
        <taxon>Bifidobacterium</taxon>
    </lineage>
</organism>
<dbReference type="PANTHER" id="PTHR34184:SF4">
    <property type="entry name" value="UPF0718 PROTEIN YCGR"/>
    <property type="match status" value="1"/>
</dbReference>
<reference evidence="8" key="1">
    <citation type="submission" date="2022-09" db="EMBL/GenBank/DDBJ databases">
        <authorList>
            <person name="Orihara K."/>
        </authorList>
    </citation>
    <scope>NUCLEOTIDE SEQUENCE</scope>
    <source>
        <strain evidence="8">YIT 13062</strain>
    </source>
</reference>
<keyword evidence="5 7" id="KW-1133">Transmembrane helix</keyword>
<keyword evidence="6 7" id="KW-0472">Membrane</keyword>
<evidence type="ECO:0000256" key="6">
    <source>
        <dbReference type="ARBA" id="ARBA00023136"/>
    </source>
</evidence>
<comment type="similarity">
    <text evidence="2">Belongs to the UPF0718 family.</text>
</comment>
<evidence type="ECO:0000313" key="8">
    <source>
        <dbReference type="EMBL" id="MDH7889807.1"/>
    </source>
</evidence>
<feature type="transmembrane region" description="Helical" evidence="7">
    <location>
        <begin position="90"/>
        <end position="112"/>
    </location>
</feature>
<feature type="transmembrane region" description="Helical" evidence="7">
    <location>
        <begin position="124"/>
        <end position="146"/>
    </location>
</feature>
<feature type="transmembrane region" description="Helical" evidence="7">
    <location>
        <begin position="53"/>
        <end position="78"/>
    </location>
</feature>
<reference evidence="8" key="2">
    <citation type="journal article" date="2023" name="Gut Microbes">
        <title>Characterization of Bifidobacterium kashiwanohense that utilizes both milk- and plant-derived oligosaccharides.</title>
        <authorList>
            <person name="Orihara K."/>
            <person name="Yahagi K."/>
            <person name="Saito Y."/>
            <person name="Watanabe Y."/>
            <person name="Sasai T."/>
            <person name="Hara T."/>
            <person name="Tsukuda N."/>
            <person name="Oki K."/>
            <person name="Fujimoto J."/>
            <person name="Matsuki T."/>
        </authorList>
    </citation>
    <scope>NUCLEOTIDE SEQUENCE</scope>
    <source>
        <strain evidence="8">YIT 13062</strain>
    </source>
</reference>
<comment type="caution">
    <text evidence="8">The sequence shown here is derived from an EMBL/GenBank/DDBJ whole genome shotgun (WGS) entry which is preliminary data.</text>
</comment>
<evidence type="ECO:0000313" key="9">
    <source>
        <dbReference type="Proteomes" id="UP001161916"/>
    </source>
</evidence>
<evidence type="ECO:0000256" key="7">
    <source>
        <dbReference type="SAM" id="Phobius"/>
    </source>
</evidence>
<dbReference type="Pfam" id="PF03773">
    <property type="entry name" value="ArsP_1"/>
    <property type="match status" value="1"/>
</dbReference>
<sequence length="344" mass="36744">MTPSRRTSSANYLFLVIGTPLVAFLIAASQAFEAHRLRVPLVRIGTSVAGLMLQAVPFMLLGAMMSAAVATLVTTSFIERHLPRTTIGGFTVALAAGLCMPVCDCMAVPTFANLLRKKLPVPCAVTFLVAVPIMNPMAIWSTWYAFPNDPWMVFHRVGLGALMALTAGMSFVVCPIGKIPVRPRNDHAANELGCACGCDDYAKCEHRQSPLRHFLRHTHDDFLRMMPILLVGSTIAAIISITFGNSINADIVANHPLGAIAMAMALAFLCSVCSSSDAVIAAGMSGMLPVSALLAFLTFGPVLDVKNAMMLGVECKAGFTLRLVITITMTCILLAFLVHMAFGI</sequence>
<feature type="transmembrane region" description="Helical" evidence="7">
    <location>
        <begin position="12"/>
        <end position="32"/>
    </location>
</feature>
<dbReference type="RefSeq" id="WP_278668965.1">
    <property type="nucleotide sequence ID" value="NZ_JAOPMF010000005.1"/>
</dbReference>
<keyword evidence="4 7" id="KW-0812">Transmembrane</keyword>
<evidence type="ECO:0000256" key="1">
    <source>
        <dbReference type="ARBA" id="ARBA00004651"/>
    </source>
</evidence>
<feature type="transmembrane region" description="Helical" evidence="7">
    <location>
        <begin position="152"/>
        <end position="174"/>
    </location>
</feature>
<proteinExistence type="inferred from homology"/>
<gene>
    <name evidence="8" type="ORF">OB951_04205</name>
</gene>
<dbReference type="InterPro" id="IPR052923">
    <property type="entry name" value="UPF0718"/>
</dbReference>
<name>A0AA43T438_9BIFI</name>
<feature type="transmembrane region" description="Helical" evidence="7">
    <location>
        <begin position="255"/>
        <end position="272"/>
    </location>
</feature>
<dbReference type="AlphaFoldDB" id="A0AA43T438"/>
<evidence type="ECO:0000256" key="5">
    <source>
        <dbReference type="ARBA" id="ARBA00022989"/>
    </source>
</evidence>
<evidence type="ECO:0000256" key="3">
    <source>
        <dbReference type="ARBA" id="ARBA00022475"/>
    </source>
</evidence>
<dbReference type="GO" id="GO:0005886">
    <property type="term" value="C:plasma membrane"/>
    <property type="evidence" value="ECO:0007669"/>
    <property type="project" value="UniProtKB-SubCell"/>
</dbReference>
<evidence type="ECO:0000256" key="2">
    <source>
        <dbReference type="ARBA" id="ARBA00006386"/>
    </source>
</evidence>